<accession>A0A369VZ11</accession>
<reference evidence="1 2" key="1">
    <citation type="submission" date="2018-07" db="EMBL/GenBank/DDBJ databases">
        <title>a novel species of Sphingomonas isolated from the rhizosphere soil of Araceae plant.</title>
        <authorList>
            <person name="Zhiyong W."/>
            <person name="Qinglan Z."/>
            <person name="Zhiwei F."/>
            <person name="Ding X."/>
            <person name="Gejiao W."/>
            <person name="Shixue Z."/>
        </authorList>
    </citation>
    <scope>NUCLEOTIDE SEQUENCE [LARGE SCALE GENOMIC DNA]</scope>
    <source>
        <strain evidence="1 2">WZY 27</strain>
    </source>
</reference>
<dbReference type="RefSeq" id="WP_114686457.1">
    <property type="nucleotide sequence ID" value="NZ_QQNB01000001.1"/>
</dbReference>
<evidence type="ECO:0000313" key="1">
    <source>
        <dbReference type="EMBL" id="RDE06877.1"/>
    </source>
</evidence>
<dbReference type="Proteomes" id="UP000253918">
    <property type="component" value="Unassembled WGS sequence"/>
</dbReference>
<organism evidence="1 2">
    <name type="scientific">Sphingomonas aracearum</name>
    <dbReference type="NCBI Taxonomy" id="2283317"/>
    <lineage>
        <taxon>Bacteria</taxon>
        <taxon>Pseudomonadati</taxon>
        <taxon>Pseudomonadota</taxon>
        <taxon>Alphaproteobacteria</taxon>
        <taxon>Sphingomonadales</taxon>
        <taxon>Sphingomonadaceae</taxon>
        <taxon>Sphingomonas</taxon>
    </lineage>
</organism>
<proteinExistence type="predicted"/>
<dbReference type="AlphaFoldDB" id="A0A369VZ11"/>
<evidence type="ECO:0000313" key="2">
    <source>
        <dbReference type="Proteomes" id="UP000253918"/>
    </source>
</evidence>
<name>A0A369VZ11_9SPHN</name>
<keyword evidence="2" id="KW-1185">Reference proteome</keyword>
<sequence length="92" mass="9285">MAKKKPKLKKTIAGVKVPKELRKKGAEILETASSPGGRELIATGIVALAGLAATKKGGPLAAAIGREGGNHARTIANAMGDAAGVLMEKLSK</sequence>
<protein>
    <submittedName>
        <fullName evidence="1">Uncharacterized protein</fullName>
    </submittedName>
</protein>
<gene>
    <name evidence="1" type="ORF">DVW87_04170</name>
</gene>
<dbReference type="EMBL" id="QQNB01000001">
    <property type="protein sequence ID" value="RDE06877.1"/>
    <property type="molecule type" value="Genomic_DNA"/>
</dbReference>
<comment type="caution">
    <text evidence="1">The sequence shown here is derived from an EMBL/GenBank/DDBJ whole genome shotgun (WGS) entry which is preliminary data.</text>
</comment>
<dbReference type="OrthoDB" id="7586285at2"/>